<keyword evidence="1" id="KW-0175">Coiled coil</keyword>
<dbReference type="Proteomes" id="UP000797356">
    <property type="component" value="Chromosome 14"/>
</dbReference>
<feature type="coiled-coil region" evidence="1">
    <location>
        <begin position="85"/>
        <end position="140"/>
    </location>
</feature>
<comment type="caution">
    <text evidence="3">The sequence shown here is derived from an EMBL/GenBank/DDBJ whole genome shotgun (WGS) entry which is preliminary data.</text>
</comment>
<feature type="region of interest" description="Disordered" evidence="2">
    <location>
        <begin position="1"/>
        <end position="41"/>
    </location>
</feature>
<gene>
    <name evidence="3" type="ORF">COCNU_14G005620</name>
</gene>
<feature type="compositionally biased region" description="Basic and acidic residues" evidence="2">
    <location>
        <begin position="18"/>
        <end position="41"/>
    </location>
</feature>
<reference evidence="3" key="2">
    <citation type="submission" date="2019-07" db="EMBL/GenBank/DDBJ databases">
        <authorList>
            <person name="Yang Y."/>
            <person name="Bocs S."/>
            <person name="Baudouin L."/>
        </authorList>
    </citation>
    <scope>NUCLEOTIDE SEQUENCE</scope>
    <source>
        <tissue evidence="3">Spear leaf of Hainan Tall coconut</tissue>
    </source>
</reference>
<evidence type="ECO:0000313" key="3">
    <source>
        <dbReference type="EMBL" id="KAG1368094.1"/>
    </source>
</evidence>
<dbReference type="EMBL" id="CM017885">
    <property type="protein sequence ID" value="KAG1368094.1"/>
    <property type="molecule type" value="Genomic_DNA"/>
</dbReference>
<sequence>MDSEGDDVLSNPGDAPEEDKTQAPTHDQDQEGDRERKKTKADDDGNVDLLLMQVQALREEQQKLLVLLLHFYKGCTALLRSEEDNHSLRAKVQGLMEKVKSTEAREEELQQAVKALEVSNTRLEMELAGFRSQIDRHLERRWRWRLKVSWAVAIIVASAVAVADLPKVKHRESGEREL</sequence>
<proteinExistence type="predicted"/>
<evidence type="ECO:0000256" key="1">
    <source>
        <dbReference type="SAM" id="Coils"/>
    </source>
</evidence>
<organism evidence="3 4">
    <name type="scientific">Cocos nucifera</name>
    <name type="common">Coconut palm</name>
    <dbReference type="NCBI Taxonomy" id="13894"/>
    <lineage>
        <taxon>Eukaryota</taxon>
        <taxon>Viridiplantae</taxon>
        <taxon>Streptophyta</taxon>
        <taxon>Embryophyta</taxon>
        <taxon>Tracheophyta</taxon>
        <taxon>Spermatophyta</taxon>
        <taxon>Magnoliopsida</taxon>
        <taxon>Liliopsida</taxon>
        <taxon>Arecaceae</taxon>
        <taxon>Arecoideae</taxon>
        <taxon>Cocoseae</taxon>
        <taxon>Attaleinae</taxon>
        <taxon>Cocos</taxon>
    </lineage>
</organism>
<evidence type="ECO:0000256" key="2">
    <source>
        <dbReference type="SAM" id="MobiDB-lite"/>
    </source>
</evidence>
<keyword evidence="4" id="KW-1185">Reference proteome</keyword>
<protein>
    <submittedName>
        <fullName evidence="3">Uncharacterized protein</fullName>
    </submittedName>
</protein>
<evidence type="ECO:0000313" key="4">
    <source>
        <dbReference type="Proteomes" id="UP000797356"/>
    </source>
</evidence>
<dbReference type="AlphaFoldDB" id="A0A8K0NC37"/>
<accession>A0A8K0NC37</accession>
<reference evidence="3" key="1">
    <citation type="journal article" date="2017" name="Gigascience">
        <title>The genome draft of coconut (Cocos nucifera).</title>
        <authorList>
            <person name="Xiao Y."/>
            <person name="Xu P."/>
            <person name="Fan H."/>
            <person name="Baudouin L."/>
            <person name="Xia W."/>
            <person name="Bocs S."/>
            <person name="Xu J."/>
            <person name="Li Q."/>
            <person name="Guo A."/>
            <person name="Zhou L."/>
            <person name="Li J."/>
            <person name="Wu Y."/>
            <person name="Ma Z."/>
            <person name="Armero A."/>
            <person name="Issali A.E."/>
            <person name="Liu N."/>
            <person name="Peng M."/>
            <person name="Yang Y."/>
        </authorList>
    </citation>
    <scope>NUCLEOTIDE SEQUENCE</scope>
    <source>
        <tissue evidence="3">Spear leaf of Hainan Tall coconut</tissue>
    </source>
</reference>
<name>A0A8K0NC37_COCNU</name>